<keyword evidence="2" id="KW-0479">Metal-binding</keyword>
<evidence type="ECO:0000256" key="1">
    <source>
        <dbReference type="ARBA" id="ARBA00022670"/>
    </source>
</evidence>
<evidence type="ECO:0000256" key="4">
    <source>
        <dbReference type="ARBA" id="ARBA00022764"/>
    </source>
</evidence>
<evidence type="ECO:0000256" key="6">
    <source>
        <dbReference type="ARBA" id="ARBA00022833"/>
    </source>
</evidence>
<dbReference type="AlphaFoldDB" id="A0A963YUF6"/>
<organism evidence="9 10">
    <name type="scientific">Acidisoma silvae</name>
    <dbReference type="NCBI Taxonomy" id="2802396"/>
    <lineage>
        <taxon>Bacteria</taxon>
        <taxon>Pseudomonadati</taxon>
        <taxon>Pseudomonadota</taxon>
        <taxon>Alphaproteobacteria</taxon>
        <taxon>Acetobacterales</taxon>
        <taxon>Acidocellaceae</taxon>
        <taxon>Acidisoma</taxon>
    </lineage>
</organism>
<dbReference type="GO" id="GO:0046872">
    <property type="term" value="F:metal ion binding"/>
    <property type="evidence" value="ECO:0007669"/>
    <property type="project" value="UniProtKB-KW"/>
</dbReference>
<dbReference type="InterPro" id="IPR005073">
    <property type="entry name" value="Peptidase_M74"/>
</dbReference>
<keyword evidence="4" id="KW-0574">Periplasm</keyword>
<evidence type="ECO:0000256" key="2">
    <source>
        <dbReference type="ARBA" id="ARBA00022723"/>
    </source>
</evidence>
<dbReference type="RefSeq" id="WP_227322858.1">
    <property type="nucleotide sequence ID" value="NZ_JAESVB010000011.1"/>
</dbReference>
<name>A0A963YUF6_9PROT</name>
<evidence type="ECO:0000313" key="10">
    <source>
        <dbReference type="Proteomes" id="UP000708298"/>
    </source>
</evidence>
<evidence type="ECO:0000256" key="7">
    <source>
        <dbReference type="ARBA" id="ARBA00023049"/>
    </source>
</evidence>
<proteinExistence type="predicted"/>
<accession>A0A963YUF6</accession>
<dbReference type="GO" id="GO:0006508">
    <property type="term" value="P:proteolysis"/>
    <property type="evidence" value="ECO:0007669"/>
    <property type="project" value="UniProtKB-KW"/>
</dbReference>
<keyword evidence="5" id="KW-0378">Hydrolase</keyword>
<evidence type="ECO:0000256" key="8">
    <source>
        <dbReference type="SAM" id="SignalP"/>
    </source>
</evidence>
<keyword evidence="10" id="KW-1185">Reference proteome</keyword>
<dbReference type="SUPFAM" id="SSF55166">
    <property type="entry name" value="Hedgehog/DD-peptidase"/>
    <property type="match status" value="1"/>
</dbReference>
<evidence type="ECO:0000256" key="3">
    <source>
        <dbReference type="ARBA" id="ARBA00022729"/>
    </source>
</evidence>
<evidence type="ECO:0000313" key="9">
    <source>
        <dbReference type="EMBL" id="MCB8877204.1"/>
    </source>
</evidence>
<keyword evidence="3 8" id="KW-0732">Signal</keyword>
<comment type="caution">
    <text evidence="9">The sequence shown here is derived from an EMBL/GenBank/DDBJ whole genome shotgun (WGS) entry which is preliminary data.</text>
</comment>
<dbReference type="GO" id="GO:0030288">
    <property type="term" value="C:outer membrane-bounded periplasmic space"/>
    <property type="evidence" value="ECO:0007669"/>
    <property type="project" value="InterPro"/>
</dbReference>
<evidence type="ECO:0000256" key="5">
    <source>
        <dbReference type="ARBA" id="ARBA00022801"/>
    </source>
</evidence>
<keyword evidence="6" id="KW-0862">Zinc</keyword>
<dbReference type="GO" id="GO:0004252">
    <property type="term" value="F:serine-type endopeptidase activity"/>
    <property type="evidence" value="ECO:0007669"/>
    <property type="project" value="InterPro"/>
</dbReference>
<dbReference type="EMBL" id="JAESVB010000011">
    <property type="protein sequence ID" value="MCB8877204.1"/>
    <property type="molecule type" value="Genomic_DNA"/>
</dbReference>
<keyword evidence="1" id="KW-0645">Protease</keyword>
<keyword evidence="7" id="KW-0482">Metalloprotease</keyword>
<feature type="signal peptide" evidence="8">
    <location>
        <begin position="1"/>
        <end position="23"/>
    </location>
</feature>
<dbReference type="GO" id="GO:0008237">
    <property type="term" value="F:metallopeptidase activity"/>
    <property type="evidence" value="ECO:0007669"/>
    <property type="project" value="UniProtKB-KW"/>
</dbReference>
<reference evidence="9" key="1">
    <citation type="journal article" date="2021" name="Microorganisms">
        <title>Acidisoma silvae sp. nov. and Acidisomacellulosilytica sp. nov., Two Acidophilic Bacteria Isolated from Decaying Wood, Hydrolyzing Cellulose and Producing Poly-3-hydroxybutyrate.</title>
        <authorList>
            <person name="Mieszkin S."/>
            <person name="Pouder E."/>
            <person name="Uroz S."/>
            <person name="Simon-Colin C."/>
            <person name="Alain K."/>
        </authorList>
    </citation>
    <scope>NUCLEOTIDE SEQUENCE</scope>
    <source>
        <strain evidence="9">HW T2.11</strain>
    </source>
</reference>
<dbReference type="Gene3D" id="3.30.1380.10">
    <property type="match status" value="1"/>
</dbReference>
<gene>
    <name evidence="9" type="ORF">ASILVAE211_18555</name>
</gene>
<dbReference type="InterPro" id="IPR009045">
    <property type="entry name" value="Zn_M74/Hedgehog-like"/>
</dbReference>
<dbReference type="Pfam" id="PF03411">
    <property type="entry name" value="Peptidase_M74"/>
    <property type="match status" value="1"/>
</dbReference>
<feature type="chain" id="PRO_5037675925" evidence="8">
    <location>
        <begin position="24"/>
        <end position="290"/>
    </location>
</feature>
<protein>
    <submittedName>
        <fullName evidence="9">Penicillin-insensitive murein endopeptidase</fullName>
    </submittedName>
</protein>
<reference evidence="9" key="2">
    <citation type="submission" date="2021-01" db="EMBL/GenBank/DDBJ databases">
        <authorList>
            <person name="Mieszkin S."/>
            <person name="Pouder E."/>
            <person name="Alain K."/>
        </authorList>
    </citation>
    <scope>NUCLEOTIDE SEQUENCE</scope>
    <source>
        <strain evidence="9">HW T2.11</strain>
    </source>
</reference>
<sequence>MRLARFVLPLAALMLGHAGSARAASGIDAALGPVRGPLHIIGAGTGCIVGAEQLPHQGPGYTVIRAPISSFWGAPETLFGVETLAAEARAAGLAELYVGDLSGPRGGPLSGGHVAHQRGVDVDIYLDMQPKPDLSPATLNRLTPPLVVPYGATQVDPSQWSSATVTLIHLATELPGLNRLLVNPVIKRQLCESVTGDRSWLHKVRPWWGHRGHMHLHFACPAGQTDCVDQAPIPAGDGCDASLAWWFNPDGSVRMPPPAPPGAKPPTLPVACDAVLGPAGAAPPPGAEAD</sequence>
<dbReference type="Proteomes" id="UP000708298">
    <property type="component" value="Unassembled WGS sequence"/>
</dbReference>